<reference evidence="6 7" key="1">
    <citation type="submission" date="2019-01" db="EMBL/GenBank/DDBJ databases">
        <authorList>
            <person name="Brito A."/>
        </authorList>
    </citation>
    <scope>NUCLEOTIDE SEQUENCE [LARGE SCALE GENOMIC DNA]</scope>
    <source>
        <strain evidence="6">1</strain>
    </source>
</reference>
<dbReference type="HAMAP" id="MF_00787">
    <property type="entry name" value="CbiD"/>
    <property type="match status" value="1"/>
</dbReference>
<comment type="catalytic activity">
    <reaction evidence="5">
        <text>Co-precorrin-5B + S-adenosyl-L-methionine = Co-precorrin-6A + S-adenosyl-L-homocysteine</text>
        <dbReference type="Rhea" id="RHEA:26285"/>
        <dbReference type="ChEBI" id="CHEBI:57856"/>
        <dbReference type="ChEBI" id="CHEBI:59789"/>
        <dbReference type="ChEBI" id="CHEBI:60063"/>
        <dbReference type="ChEBI" id="CHEBI:60064"/>
        <dbReference type="EC" id="2.1.1.195"/>
    </reaction>
</comment>
<dbReference type="InterPro" id="IPR036074">
    <property type="entry name" value="CbiD_sf"/>
</dbReference>
<dbReference type="Proteomes" id="UP000320055">
    <property type="component" value="Unassembled WGS sequence"/>
</dbReference>
<dbReference type="AlphaFoldDB" id="A0A563VKC6"/>
<dbReference type="RefSeq" id="WP_144869751.1">
    <property type="nucleotide sequence ID" value="NZ_LR213879.1"/>
</dbReference>
<dbReference type="GO" id="GO:0032259">
    <property type="term" value="P:methylation"/>
    <property type="evidence" value="ECO:0007669"/>
    <property type="project" value="UniProtKB-KW"/>
</dbReference>
<evidence type="ECO:0000256" key="1">
    <source>
        <dbReference type="ARBA" id="ARBA00022573"/>
    </source>
</evidence>
<accession>A0A563VKC6</accession>
<evidence type="ECO:0000256" key="4">
    <source>
        <dbReference type="ARBA" id="ARBA00022691"/>
    </source>
</evidence>
<dbReference type="Pfam" id="PF01888">
    <property type="entry name" value="CbiD"/>
    <property type="match status" value="1"/>
</dbReference>
<dbReference type="OrthoDB" id="6439987at2"/>
<sequence>MGYTLPVFACASAIAAFLHLQKVKTKEFVTVDLIKPPQKVDISIEQVARLNSQTALAITRSDPGEHLDITRNTPVWALVSIEQSLIDSPQIEIEGGEGIGIQTQNNNQAAIYSYAKELIIHNLQSLLKKSEKIVIRIILPEGRKLGLKTSNSAFGVVEGLSLLGTTGIVQPLTAPSQLEAYQTELVAKAKKHDFLIFCIGENGLDLATKWGIDPDKLVKTANWLGSMLVTAAAHQVKSIILLGYHGKLIKLAGGIWHTHHHLADGRLEILTSYCARYGLETTKIEQIADSATTESALQLLRQWDGEDNSNRVKSIYKAIAESIDRRSQAYISKHTEQTTQVGSILFDRQRKIIQKSLYAEKEFTKLC</sequence>
<dbReference type="Gene3D" id="3.30.2110.10">
    <property type="entry name" value="CbiD-like"/>
    <property type="match status" value="1"/>
</dbReference>
<comment type="similarity">
    <text evidence="5">Belongs to the CbiD family.</text>
</comment>
<keyword evidence="3 5" id="KW-0808">Transferase</keyword>
<dbReference type="PANTHER" id="PTHR35863:SF1">
    <property type="entry name" value="COBALT-PRECORRIN-5B C(1)-METHYLTRANSFERASE"/>
    <property type="match status" value="1"/>
</dbReference>
<dbReference type="SUPFAM" id="SSF111342">
    <property type="entry name" value="CbiD-like"/>
    <property type="match status" value="1"/>
</dbReference>
<keyword evidence="4 5" id="KW-0949">S-adenosyl-L-methionine</keyword>
<evidence type="ECO:0000256" key="2">
    <source>
        <dbReference type="ARBA" id="ARBA00022603"/>
    </source>
</evidence>
<evidence type="ECO:0000256" key="3">
    <source>
        <dbReference type="ARBA" id="ARBA00022679"/>
    </source>
</evidence>
<keyword evidence="7" id="KW-1185">Reference proteome</keyword>
<dbReference type="GO" id="GO:0043780">
    <property type="term" value="F:cobalt-precorrin-5B C1-methyltransferase activity"/>
    <property type="evidence" value="ECO:0007669"/>
    <property type="project" value="RHEA"/>
</dbReference>
<evidence type="ECO:0000313" key="6">
    <source>
        <dbReference type="EMBL" id="VEP11920.1"/>
    </source>
</evidence>
<evidence type="ECO:0000313" key="7">
    <source>
        <dbReference type="Proteomes" id="UP000320055"/>
    </source>
</evidence>
<evidence type="ECO:0000256" key="5">
    <source>
        <dbReference type="HAMAP-Rule" id="MF_00787"/>
    </source>
</evidence>
<name>A0A563VKC6_9CYAN</name>
<gene>
    <name evidence="5 6" type="primary">cbiD</name>
    <name evidence="6" type="ORF">H1P_1260011</name>
</gene>
<dbReference type="InterPro" id="IPR002748">
    <property type="entry name" value="CbiD"/>
</dbReference>
<keyword evidence="2 5" id="KW-0489">Methyltransferase</keyword>
<dbReference type="EMBL" id="CAACVJ010000031">
    <property type="protein sequence ID" value="VEP11920.1"/>
    <property type="molecule type" value="Genomic_DNA"/>
</dbReference>
<dbReference type="EC" id="2.1.1.195" evidence="5"/>
<dbReference type="PIRSF" id="PIRSF026782">
    <property type="entry name" value="CbiD"/>
    <property type="match status" value="1"/>
</dbReference>
<comment type="pathway">
    <text evidence="5">Cofactor biosynthesis; adenosylcobalamin biosynthesis; cob(II)yrinate a,c-diamide from sirohydrochlorin (anaerobic route): step 6/10.</text>
</comment>
<keyword evidence="1 5" id="KW-0169">Cobalamin biosynthesis</keyword>
<dbReference type="NCBIfam" id="TIGR00312">
    <property type="entry name" value="cbiD"/>
    <property type="match status" value="1"/>
</dbReference>
<organism evidence="6 7">
    <name type="scientific">Hyella patelloides LEGE 07179</name>
    <dbReference type="NCBI Taxonomy" id="945734"/>
    <lineage>
        <taxon>Bacteria</taxon>
        <taxon>Bacillati</taxon>
        <taxon>Cyanobacteriota</taxon>
        <taxon>Cyanophyceae</taxon>
        <taxon>Pleurocapsales</taxon>
        <taxon>Hyellaceae</taxon>
        <taxon>Hyella</taxon>
    </lineage>
</organism>
<proteinExistence type="inferred from homology"/>
<dbReference type="UniPathway" id="UPA00148">
    <property type="reaction ID" value="UER00227"/>
</dbReference>
<dbReference type="PANTHER" id="PTHR35863">
    <property type="entry name" value="COBALT-PRECORRIN-5B C(1)-METHYLTRANSFERASE"/>
    <property type="match status" value="1"/>
</dbReference>
<protein>
    <recommendedName>
        <fullName evidence="5">Cobalt-precorrin-5B C(1)-methyltransferase</fullName>
        <ecNumber evidence="5">2.1.1.195</ecNumber>
    </recommendedName>
    <alternativeName>
        <fullName evidence="5">Cobalt-precorrin-6A synthase</fullName>
    </alternativeName>
</protein>
<comment type="function">
    <text evidence="5">Catalyzes the methylation of C-1 in cobalt-precorrin-5B to form cobalt-precorrin-6A.</text>
</comment>
<dbReference type="GO" id="GO:0019251">
    <property type="term" value="P:anaerobic cobalamin biosynthetic process"/>
    <property type="evidence" value="ECO:0007669"/>
    <property type="project" value="UniProtKB-UniRule"/>
</dbReference>